<organism evidence="1 2">
    <name type="scientific">Tsukamurella pseudospumae</name>
    <dbReference type="NCBI Taxonomy" id="239498"/>
    <lineage>
        <taxon>Bacteria</taxon>
        <taxon>Bacillati</taxon>
        <taxon>Actinomycetota</taxon>
        <taxon>Actinomycetes</taxon>
        <taxon>Mycobacteriales</taxon>
        <taxon>Tsukamurellaceae</taxon>
        <taxon>Tsukamurella</taxon>
    </lineage>
</organism>
<comment type="caution">
    <text evidence="1">The sequence shown here is derived from an EMBL/GenBank/DDBJ whole genome shotgun (WGS) entry which is preliminary data.</text>
</comment>
<name>A0A137Z6Y0_9ACTN</name>
<proteinExistence type="predicted"/>
<sequence>MAGGEMTELIEAAREGINDRPSMVSDGNPQEELARALERHADRLIEAARDVYNVGTQNFLGPTVEGEAATYNIRLGVVDHERSIRNTFVAQAAEARSMAESYREIGRWILRTEGASEEQINRVIGHS</sequence>
<evidence type="ECO:0000313" key="2">
    <source>
        <dbReference type="Proteomes" id="UP000070409"/>
    </source>
</evidence>
<protein>
    <recommendedName>
        <fullName evidence="3">PE domain-containing protein</fullName>
    </recommendedName>
</protein>
<keyword evidence="2" id="KW-1185">Reference proteome</keyword>
<accession>A0A137Z6Y0</accession>
<evidence type="ECO:0008006" key="3">
    <source>
        <dbReference type="Google" id="ProtNLM"/>
    </source>
</evidence>
<gene>
    <name evidence="1" type="ORF">AXK61_05235</name>
</gene>
<evidence type="ECO:0000313" key="1">
    <source>
        <dbReference type="EMBL" id="KXO93939.1"/>
    </source>
</evidence>
<dbReference type="EMBL" id="LSRE01000034">
    <property type="protein sequence ID" value="KXO93939.1"/>
    <property type="molecule type" value="Genomic_DNA"/>
</dbReference>
<reference evidence="1 2" key="1">
    <citation type="submission" date="2016-02" db="EMBL/GenBank/DDBJ databases">
        <authorList>
            <person name="Teng J.L."/>
            <person name="Tang Y."/>
            <person name="Huang Y."/>
            <person name="Guo F."/>
            <person name="Wei W."/>
            <person name="Chen J.H."/>
            <person name="Wong S.Y."/>
            <person name="Lau S.K."/>
            <person name="Woo P.C."/>
        </authorList>
    </citation>
    <scope>NUCLEOTIDE SEQUENCE [LARGE SCALE GENOMIC DNA]</scope>
    <source>
        <strain evidence="1 2">JCM 13375</strain>
    </source>
</reference>
<dbReference type="Proteomes" id="UP000070409">
    <property type="component" value="Unassembled WGS sequence"/>
</dbReference>